<accession>A0A0H3J984</accession>
<feature type="binding site" evidence="2">
    <location>
        <begin position="9"/>
        <end position="16"/>
    </location>
    <ligand>
        <name>substrate</name>
    </ligand>
</feature>
<dbReference type="KEGG" id="cpat:CLPA_c25090"/>
<dbReference type="SUPFAM" id="SSF53254">
    <property type="entry name" value="Phosphoglycerate mutase-like"/>
    <property type="match status" value="1"/>
</dbReference>
<evidence type="ECO:0000313" key="6">
    <source>
        <dbReference type="Proteomes" id="UP000030905"/>
    </source>
</evidence>
<feature type="active site" description="Tele-phosphohistidine intermediate" evidence="1">
    <location>
        <position position="10"/>
    </location>
</feature>
<dbReference type="eggNOG" id="COG0406">
    <property type="taxonomic scope" value="Bacteria"/>
</dbReference>
<reference evidence="4" key="2">
    <citation type="submission" date="2015-10" db="EMBL/GenBank/DDBJ databases">
        <title>Improved Draft Genome Sequence of Clostridium pasteurianum Strain ATCC 6013 (DSM 525) Using a Hybrid Next-Generation Sequencing Approach.</title>
        <authorList>
            <person name="Pyne M.E."/>
            <person name="Utturkar S.M."/>
            <person name="Brown S.D."/>
            <person name="Moo-Young M."/>
            <person name="Chung D.A."/>
            <person name="Chou P.C."/>
        </authorList>
    </citation>
    <scope>NUCLEOTIDE SEQUENCE</scope>
    <source>
        <strain evidence="4">ATCC 6013</strain>
    </source>
</reference>
<name>A0A0H3J984_CLOPA</name>
<dbReference type="PATRIC" id="fig|1262449.3.peg.3528"/>
<organism evidence="3 6">
    <name type="scientific">Clostridium pasteurianum DSM 525 = ATCC 6013</name>
    <dbReference type="NCBI Taxonomy" id="1262449"/>
    <lineage>
        <taxon>Bacteria</taxon>
        <taxon>Bacillati</taxon>
        <taxon>Bacillota</taxon>
        <taxon>Clostridia</taxon>
        <taxon>Eubacteriales</taxon>
        <taxon>Clostridiaceae</taxon>
        <taxon>Clostridium</taxon>
    </lineage>
</organism>
<protein>
    <submittedName>
        <fullName evidence="4">Phosphoglycerate mutase</fullName>
    </submittedName>
    <submittedName>
        <fullName evidence="3">Phosphoserine phosphatase 1</fullName>
        <ecNumber evidence="3">3.1.3.3</ecNumber>
    </submittedName>
</protein>
<keyword evidence="6" id="KW-1185">Reference proteome</keyword>
<dbReference type="EMBL" id="CP009268">
    <property type="protein sequence ID" value="AJA52566.1"/>
    <property type="molecule type" value="Genomic_DNA"/>
</dbReference>
<dbReference type="GO" id="GO:0016791">
    <property type="term" value="F:phosphatase activity"/>
    <property type="evidence" value="ECO:0007669"/>
    <property type="project" value="TreeGrafter"/>
</dbReference>
<evidence type="ECO:0000313" key="5">
    <source>
        <dbReference type="Proteomes" id="UP000028042"/>
    </source>
</evidence>
<evidence type="ECO:0000313" key="3">
    <source>
        <dbReference type="EMBL" id="AJA52566.1"/>
    </source>
</evidence>
<dbReference type="PANTHER" id="PTHR48100">
    <property type="entry name" value="BROAD-SPECIFICITY PHOSPHATASE YOR283W-RELATED"/>
    <property type="match status" value="1"/>
</dbReference>
<dbReference type="GO" id="GO:0005737">
    <property type="term" value="C:cytoplasm"/>
    <property type="evidence" value="ECO:0007669"/>
    <property type="project" value="TreeGrafter"/>
</dbReference>
<evidence type="ECO:0000256" key="1">
    <source>
        <dbReference type="PIRSR" id="PIRSR613078-1"/>
    </source>
</evidence>
<dbReference type="Gene3D" id="3.40.50.1240">
    <property type="entry name" value="Phosphoglycerate mutase-like"/>
    <property type="match status" value="1"/>
</dbReference>
<keyword evidence="3" id="KW-0378">Hydrolase</keyword>
<dbReference type="KEGG" id="cpae:CPAST_c25090"/>
<dbReference type="InterPro" id="IPR013078">
    <property type="entry name" value="His_Pase_superF_clade-1"/>
</dbReference>
<dbReference type="PRINTS" id="PR00991">
    <property type="entry name" value="6PFRUCTKNASE"/>
</dbReference>
<dbReference type="SMART" id="SM00855">
    <property type="entry name" value="PGAM"/>
    <property type="match status" value="1"/>
</dbReference>
<dbReference type="InterPro" id="IPR050275">
    <property type="entry name" value="PGM_Phosphatase"/>
</dbReference>
<dbReference type="Proteomes" id="UP000030905">
    <property type="component" value="Chromosome"/>
</dbReference>
<dbReference type="CDD" id="cd07067">
    <property type="entry name" value="HP_PGM_like"/>
    <property type="match status" value="1"/>
</dbReference>
<dbReference type="EMBL" id="JPGY02000001">
    <property type="protein sequence ID" value="KRU11424.1"/>
    <property type="molecule type" value="Genomic_DNA"/>
</dbReference>
<dbReference type="InterPro" id="IPR001345">
    <property type="entry name" value="PG/BPGM_mutase_AS"/>
</dbReference>
<proteinExistence type="predicted"/>
<dbReference type="GO" id="GO:0005524">
    <property type="term" value="F:ATP binding"/>
    <property type="evidence" value="ECO:0007669"/>
    <property type="project" value="InterPro"/>
</dbReference>
<dbReference type="Proteomes" id="UP000028042">
    <property type="component" value="Unassembled WGS sequence"/>
</dbReference>
<dbReference type="PANTHER" id="PTHR48100:SF59">
    <property type="entry name" value="ADENOSYLCOBALAMIN_ALPHA-RIBAZOLE PHOSPHATASE"/>
    <property type="match status" value="1"/>
</dbReference>
<dbReference type="InterPro" id="IPR029033">
    <property type="entry name" value="His_PPase_superfam"/>
</dbReference>
<feature type="binding site" evidence="2">
    <location>
        <position position="58"/>
    </location>
    <ligand>
        <name>substrate</name>
    </ligand>
</feature>
<feature type="active site" description="Proton donor/acceptor" evidence="1">
    <location>
        <position position="82"/>
    </location>
</feature>
<dbReference type="GO" id="GO:0006003">
    <property type="term" value="P:fructose 2,6-bisphosphate metabolic process"/>
    <property type="evidence" value="ECO:0007669"/>
    <property type="project" value="InterPro"/>
</dbReference>
<dbReference type="InterPro" id="IPR003094">
    <property type="entry name" value="6Pfruct_kin"/>
</dbReference>
<reference evidence="3 6" key="1">
    <citation type="journal article" date="2015" name="Genome Announc.">
        <title>Complete Genome Sequence of the Nitrogen-Fixing and Solvent-Producing Clostridium pasteurianum DSM 525.</title>
        <authorList>
            <person name="Poehlein A."/>
            <person name="Grosse-Honebrink A."/>
            <person name="Zhang Y."/>
            <person name="Minton N.P."/>
            <person name="Daniel R."/>
        </authorList>
    </citation>
    <scope>NUCLEOTIDE SEQUENCE [LARGE SCALE GENOMIC DNA]</scope>
    <source>
        <strain evidence="3">DSM 525</strain>
        <strain evidence="6">DSM 525 / ATCC 6013</strain>
    </source>
</reference>
<dbReference type="PROSITE" id="PS00175">
    <property type="entry name" value="PG_MUTASE"/>
    <property type="match status" value="1"/>
</dbReference>
<dbReference type="Pfam" id="PF00300">
    <property type="entry name" value="His_Phos_1"/>
    <property type="match status" value="1"/>
</dbReference>
<evidence type="ECO:0000313" key="4">
    <source>
        <dbReference type="EMBL" id="KRU11424.1"/>
    </source>
</evidence>
<dbReference type="RefSeq" id="WP_003447494.1">
    <property type="nucleotide sequence ID" value="NZ_ANZB01000015.1"/>
</dbReference>
<gene>
    <name evidence="3" type="primary">pspA</name>
    <name evidence="3" type="ORF">CLPA_c25090</name>
    <name evidence="4" type="ORF">CP6013_00671</name>
</gene>
<dbReference type="EC" id="3.1.3.3" evidence="3"/>
<dbReference type="AlphaFoldDB" id="A0A0H3J984"/>
<dbReference type="GeneID" id="93074644"/>
<sequence length="212" mass="24172">MSTSIMLIRHGETEWNALGKFQGSKDIDLSKEGILQAEFLKNRFKKNFDYIYCSPLKRALKTAKIISEDMNLHPIIYPQLREIDFGEWEGLTVKDIKNNYPELFKLWLIDDTTGPLCGGDGSLKKASIRATDAILEIVKENKNKNIAVVAHGGIIKAALIGIFNWNMSMYHKIRLGNTSITRLYFDDNMNPLILCLNDTSHLPDDYNIKSYV</sequence>
<evidence type="ECO:0000256" key="2">
    <source>
        <dbReference type="PIRSR" id="PIRSR613078-2"/>
    </source>
</evidence>
<reference evidence="4 5" key="3">
    <citation type="journal article" name="Genome Announc.">
        <title>Improved Draft Genome Sequence of Clostridium pasteurianum Strain ATCC 6013 (DSM 525) Using a Hybrid Next-Generation Sequencing Approach.</title>
        <authorList>
            <person name="Pyne M.E."/>
            <person name="Utturkar S."/>
            <person name="Brown S.D."/>
            <person name="Moo-Young M."/>
            <person name="Chung D.A."/>
            <person name="Chou C.P."/>
        </authorList>
    </citation>
    <scope>NUCLEOTIDE SEQUENCE [LARGE SCALE GENOMIC DNA]</scope>
    <source>
        <strain evidence="4 5">ATCC 6013</strain>
    </source>
</reference>